<name>A0A0W8ESG9_9ZZZZ</name>
<accession>A0A0W8ESG9</accession>
<reference evidence="1" key="1">
    <citation type="journal article" date="2015" name="Proc. Natl. Acad. Sci. U.S.A.">
        <title>Networks of energetic and metabolic interactions define dynamics in microbial communities.</title>
        <authorList>
            <person name="Embree M."/>
            <person name="Liu J.K."/>
            <person name="Al-Bassam M.M."/>
            <person name="Zengler K."/>
        </authorList>
    </citation>
    <scope>NUCLEOTIDE SEQUENCE</scope>
</reference>
<gene>
    <name evidence="1" type="ORF">ASZ90_016468</name>
</gene>
<dbReference type="EMBL" id="LNQE01001732">
    <property type="protein sequence ID" value="KUG11642.1"/>
    <property type="molecule type" value="Genomic_DNA"/>
</dbReference>
<evidence type="ECO:0000313" key="1">
    <source>
        <dbReference type="EMBL" id="KUG11642.1"/>
    </source>
</evidence>
<proteinExistence type="predicted"/>
<dbReference type="AlphaFoldDB" id="A0A0W8ESG9"/>
<comment type="caution">
    <text evidence="1">The sequence shown here is derived from an EMBL/GenBank/DDBJ whole genome shotgun (WGS) entry which is preliminary data.</text>
</comment>
<sequence>MAPDQAGIAIPAPPIPVTATARNRHALRAASRPDLSSA</sequence>
<organism evidence="1">
    <name type="scientific">hydrocarbon metagenome</name>
    <dbReference type="NCBI Taxonomy" id="938273"/>
    <lineage>
        <taxon>unclassified sequences</taxon>
        <taxon>metagenomes</taxon>
        <taxon>ecological metagenomes</taxon>
    </lineage>
</organism>
<protein>
    <submittedName>
        <fullName evidence="1">Uncharacterized protein</fullName>
    </submittedName>
</protein>